<keyword evidence="3" id="KW-0804">Transcription</keyword>
<dbReference type="InterPro" id="IPR016032">
    <property type="entry name" value="Sig_transdc_resp-reg_C-effctor"/>
</dbReference>
<dbReference type="RefSeq" id="WP_030266829.1">
    <property type="nucleotide sequence ID" value="NZ_JBHEZZ010000044.1"/>
</dbReference>
<evidence type="ECO:0000313" key="6">
    <source>
        <dbReference type="Proteomes" id="UP001592528"/>
    </source>
</evidence>
<dbReference type="SMART" id="SM00421">
    <property type="entry name" value="HTH_LUXR"/>
    <property type="match status" value="1"/>
</dbReference>
<dbReference type="PANTHER" id="PTHR44688">
    <property type="entry name" value="DNA-BINDING TRANSCRIPTIONAL ACTIVATOR DEVR_DOSR"/>
    <property type="match status" value="1"/>
</dbReference>
<reference evidence="5 6" key="1">
    <citation type="submission" date="2024-09" db="EMBL/GenBank/DDBJ databases">
        <authorList>
            <person name="Lee S.D."/>
        </authorList>
    </citation>
    <scope>NUCLEOTIDE SEQUENCE [LARGE SCALE GENOMIC DNA]</scope>
    <source>
        <strain evidence="5 6">N1-5</strain>
    </source>
</reference>
<dbReference type="PRINTS" id="PR00038">
    <property type="entry name" value="HTHLUXR"/>
</dbReference>
<dbReference type="SUPFAM" id="SSF46894">
    <property type="entry name" value="C-terminal effector domain of the bipartite response regulators"/>
    <property type="match status" value="1"/>
</dbReference>
<dbReference type="PANTHER" id="PTHR44688:SF16">
    <property type="entry name" value="DNA-BINDING TRANSCRIPTIONAL ACTIVATOR DEVR_DOSR"/>
    <property type="match status" value="1"/>
</dbReference>
<proteinExistence type="predicted"/>
<accession>A0ABV6V0U2</accession>
<comment type="caution">
    <text evidence="5">The sequence shown here is derived from an EMBL/GenBank/DDBJ whole genome shotgun (WGS) entry which is preliminary data.</text>
</comment>
<gene>
    <name evidence="5" type="ORF">ACEZDJ_39295</name>
</gene>
<dbReference type="Pfam" id="PF00196">
    <property type="entry name" value="GerE"/>
    <property type="match status" value="1"/>
</dbReference>
<dbReference type="Proteomes" id="UP001592528">
    <property type="component" value="Unassembled WGS sequence"/>
</dbReference>
<dbReference type="InterPro" id="IPR036388">
    <property type="entry name" value="WH-like_DNA-bd_sf"/>
</dbReference>
<dbReference type="Gene3D" id="1.10.10.10">
    <property type="entry name" value="Winged helix-like DNA-binding domain superfamily/Winged helix DNA-binding domain"/>
    <property type="match status" value="1"/>
</dbReference>
<dbReference type="InterPro" id="IPR000792">
    <property type="entry name" value="Tscrpt_reg_LuxR_C"/>
</dbReference>
<evidence type="ECO:0000313" key="5">
    <source>
        <dbReference type="EMBL" id="MFC1407344.1"/>
    </source>
</evidence>
<keyword evidence="2" id="KW-0238">DNA-binding</keyword>
<keyword evidence="1" id="KW-0805">Transcription regulation</keyword>
<organism evidence="5 6">
    <name type="scientific">Streptacidiphilus cavernicola</name>
    <dbReference type="NCBI Taxonomy" id="3342716"/>
    <lineage>
        <taxon>Bacteria</taxon>
        <taxon>Bacillati</taxon>
        <taxon>Actinomycetota</taxon>
        <taxon>Actinomycetes</taxon>
        <taxon>Kitasatosporales</taxon>
        <taxon>Streptomycetaceae</taxon>
        <taxon>Streptacidiphilus</taxon>
    </lineage>
</organism>
<evidence type="ECO:0000256" key="1">
    <source>
        <dbReference type="ARBA" id="ARBA00023015"/>
    </source>
</evidence>
<protein>
    <submittedName>
        <fullName evidence="5">Response regulator transcription factor</fullName>
    </submittedName>
</protein>
<evidence type="ECO:0000256" key="3">
    <source>
        <dbReference type="ARBA" id="ARBA00023163"/>
    </source>
</evidence>
<evidence type="ECO:0000256" key="2">
    <source>
        <dbReference type="ARBA" id="ARBA00023125"/>
    </source>
</evidence>
<dbReference type="EMBL" id="JBHEZZ010000044">
    <property type="protein sequence ID" value="MFC1407344.1"/>
    <property type="molecule type" value="Genomic_DNA"/>
</dbReference>
<keyword evidence="6" id="KW-1185">Reference proteome</keyword>
<name>A0ABV6V0U2_9ACTN</name>
<dbReference type="PROSITE" id="PS50043">
    <property type="entry name" value="HTH_LUXR_2"/>
    <property type="match status" value="1"/>
</dbReference>
<evidence type="ECO:0000259" key="4">
    <source>
        <dbReference type="PROSITE" id="PS50043"/>
    </source>
</evidence>
<sequence length="72" mass="8203">MPEPLSDAELRVLRYLPSHLKTGEIASELFVSPNTVKVHLRHIYGKLDVNSRREAVERARTLRLLAPSARAR</sequence>
<dbReference type="CDD" id="cd06170">
    <property type="entry name" value="LuxR_C_like"/>
    <property type="match status" value="1"/>
</dbReference>
<feature type="domain" description="HTH luxR-type" evidence="4">
    <location>
        <begin position="1"/>
        <end position="63"/>
    </location>
</feature>